<feature type="domain" description="Glycosyl transferase family 1" evidence="1">
    <location>
        <begin position="198"/>
        <end position="350"/>
    </location>
</feature>
<evidence type="ECO:0000313" key="3">
    <source>
        <dbReference type="EMBL" id="VAV87783.1"/>
    </source>
</evidence>
<dbReference type="EMBL" id="UOEF01000023">
    <property type="protein sequence ID" value="VAV87783.1"/>
    <property type="molecule type" value="Genomic_DNA"/>
</dbReference>
<feature type="domain" description="Glycosyltransferase subfamily 4-like N-terminal" evidence="2">
    <location>
        <begin position="17"/>
        <end position="168"/>
    </location>
</feature>
<dbReference type="Pfam" id="PF13439">
    <property type="entry name" value="Glyco_transf_4"/>
    <property type="match status" value="1"/>
</dbReference>
<name>A0A3B0RTD2_9ZZZZ</name>
<organism evidence="3">
    <name type="scientific">hydrothermal vent metagenome</name>
    <dbReference type="NCBI Taxonomy" id="652676"/>
    <lineage>
        <taxon>unclassified sequences</taxon>
        <taxon>metagenomes</taxon>
        <taxon>ecological metagenomes</taxon>
    </lineage>
</organism>
<dbReference type="CDD" id="cd03811">
    <property type="entry name" value="GT4_GT28_WabH-like"/>
    <property type="match status" value="1"/>
</dbReference>
<dbReference type="PANTHER" id="PTHR12526">
    <property type="entry name" value="GLYCOSYLTRANSFERASE"/>
    <property type="match status" value="1"/>
</dbReference>
<dbReference type="InterPro" id="IPR028098">
    <property type="entry name" value="Glyco_trans_4-like_N"/>
</dbReference>
<dbReference type="Pfam" id="PF00534">
    <property type="entry name" value="Glycos_transf_1"/>
    <property type="match status" value="1"/>
</dbReference>
<reference evidence="3" key="1">
    <citation type="submission" date="2018-06" db="EMBL/GenBank/DDBJ databases">
        <authorList>
            <person name="Zhirakovskaya E."/>
        </authorList>
    </citation>
    <scope>NUCLEOTIDE SEQUENCE</scope>
</reference>
<dbReference type="InterPro" id="IPR001296">
    <property type="entry name" value="Glyco_trans_1"/>
</dbReference>
<proteinExistence type="predicted"/>
<gene>
    <name evidence="3" type="ORF">MNBD_ALPHA04-1190</name>
</gene>
<dbReference type="GO" id="GO:0016757">
    <property type="term" value="F:glycosyltransferase activity"/>
    <property type="evidence" value="ECO:0007669"/>
    <property type="project" value="InterPro"/>
</dbReference>
<dbReference type="SUPFAM" id="SSF53756">
    <property type="entry name" value="UDP-Glycosyltransferase/glycogen phosphorylase"/>
    <property type="match status" value="1"/>
</dbReference>
<dbReference type="Gene3D" id="3.40.50.2000">
    <property type="entry name" value="Glycogen Phosphorylase B"/>
    <property type="match status" value="2"/>
</dbReference>
<dbReference type="AlphaFoldDB" id="A0A3B0RTD2"/>
<protein>
    <submittedName>
        <fullName evidence="3">Uncharacterized protein</fullName>
    </submittedName>
</protein>
<evidence type="ECO:0000259" key="1">
    <source>
        <dbReference type="Pfam" id="PF00534"/>
    </source>
</evidence>
<sequence>MTEIPPIVHFLYEPGDGGLDRVAIYLANGMAERGIPTELWLTKTTGPLFERISPQVKIRKIPSLSFGNRGFRLVVQIPILAAMIRKHRPRAIFSAGNQSNLSLALARKLAGNVATKIIQKITNPIFRPNSGKYSRWHRKHRFELTARLGDICLTLSPADARNYQRLMPKAAGKLYPVINAYICQDILQIASSISQRKTSEIPQLLAVGRISVQKDYETMVRALAMIKDRPWYLTILGDGPLRKQTEALVHDLGLAEKIIFKGFVKKPADYYAQSDLLILSSKWEGFAAVPIEAMAANCAVVTTDSSDGLTELLQQAGQSATPIGNATKLSQSIIHALENPQQCAQQQKIAINYTVENSIDDHIRLLTISEQQA</sequence>
<accession>A0A3B0RTD2</accession>
<evidence type="ECO:0000259" key="2">
    <source>
        <dbReference type="Pfam" id="PF13439"/>
    </source>
</evidence>